<accession>A0A4P6ZM19</accession>
<protein>
    <submittedName>
        <fullName evidence="1">DUF72 domain-containing protein</fullName>
    </submittedName>
</protein>
<dbReference type="RefSeq" id="WP_133442444.1">
    <property type="nucleotide sequence ID" value="NZ_CP034726.1"/>
</dbReference>
<dbReference type="SUPFAM" id="SSF117396">
    <property type="entry name" value="TM1631-like"/>
    <property type="match status" value="1"/>
</dbReference>
<dbReference type="Pfam" id="PF01904">
    <property type="entry name" value="DUF72"/>
    <property type="match status" value="1"/>
</dbReference>
<dbReference type="OrthoDB" id="9780310at2"/>
<gene>
    <name evidence="1" type="ORF">ELX58_07265</name>
</gene>
<keyword evidence="2" id="KW-1185">Reference proteome</keyword>
<dbReference type="KEGG" id="lji:ELX58_07265"/>
<proteinExistence type="predicted"/>
<evidence type="ECO:0000313" key="2">
    <source>
        <dbReference type="Proteomes" id="UP000294321"/>
    </source>
</evidence>
<dbReference type="PANTHER" id="PTHR30348:SF13">
    <property type="entry name" value="UPF0759 PROTEIN YUNF"/>
    <property type="match status" value="1"/>
</dbReference>
<name>A0A4P6ZM19_9LACO</name>
<dbReference type="EMBL" id="CP034726">
    <property type="protein sequence ID" value="QBP18886.1"/>
    <property type="molecule type" value="Genomic_DNA"/>
</dbReference>
<dbReference type="AlphaFoldDB" id="A0A4P6ZM19"/>
<sequence>MISLSLTTWSDHPLFTNHPKDFNSKATLTQYASYLPAVEVDMPFYRIPPVSTVENWQRQVPAQFQFILKANRLMTKHDYYHPATPDERNMAFKRFQKCVEPLIKKHQLKTVLFQFPPYFQRNSKNANYLKEIRKRLPKLPITVEFRNPSWYRDRKIETWVAELLARLGMTEAIVDEPNNVNNGVPFLPVITNHHLIVLRLHGRNSYGWFHQGKNWRRTRTLYRYSPQELKDLAKLVKQLSKDAHEVCVIFNNNSAKDAAPNAMQLKHLLHLHFKHLAPRQPRQMNLF</sequence>
<dbReference type="InterPro" id="IPR002763">
    <property type="entry name" value="DUF72"/>
</dbReference>
<dbReference type="InterPro" id="IPR036520">
    <property type="entry name" value="UPF0759_sf"/>
</dbReference>
<dbReference type="Proteomes" id="UP000294321">
    <property type="component" value="Chromosome"/>
</dbReference>
<organism evidence="1 2">
    <name type="scientific">Acetilactobacillus jinshanensis</name>
    <dbReference type="NCBI Taxonomy" id="1720083"/>
    <lineage>
        <taxon>Bacteria</taxon>
        <taxon>Bacillati</taxon>
        <taxon>Bacillota</taxon>
        <taxon>Bacilli</taxon>
        <taxon>Lactobacillales</taxon>
        <taxon>Lactobacillaceae</taxon>
        <taxon>Acetilactobacillus</taxon>
    </lineage>
</organism>
<dbReference type="Gene3D" id="3.20.20.410">
    <property type="entry name" value="Protein of unknown function UPF0759"/>
    <property type="match status" value="1"/>
</dbReference>
<evidence type="ECO:0000313" key="1">
    <source>
        <dbReference type="EMBL" id="QBP18886.1"/>
    </source>
</evidence>
<reference evidence="2" key="1">
    <citation type="submission" date="2018-12" db="EMBL/GenBank/DDBJ databases">
        <title>A new species of lactobacillus.</title>
        <authorList>
            <person name="Jian Y."/>
            <person name="Xin L."/>
            <person name="Hong Z.J."/>
            <person name="Ming L.Z."/>
            <person name="Hong X.Z."/>
        </authorList>
    </citation>
    <scope>NUCLEOTIDE SEQUENCE [LARGE SCALE GENOMIC DNA]</scope>
    <source>
        <strain evidence="2">HSLZ-75</strain>
    </source>
</reference>
<dbReference type="PANTHER" id="PTHR30348">
    <property type="entry name" value="UNCHARACTERIZED PROTEIN YECE"/>
    <property type="match status" value="1"/>
</dbReference>